<name>A0ACC2IYW3_9PEZI</name>
<dbReference type="EMBL" id="JAPESX010000641">
    <property type="protein sequence ID" value="KAJ8120347.1"/>
    <property type="molecule type" value="Genomic_DNA"/>
</dbReference>
<proteinExistence type="predicted"/>
<organism evidence="1 2">
    <name type="scientific">Nemania bipapillata</name>
    <dbReference type="NCBI Taxonomy" id="110536"/>
    <lineage>
        <taxon>Eukaryota</taxon>
        <taxon>Fungi</taxon>
        <taxon>Dikarya</taxon>
        <taxon>Ascomycota</taxon>
        <taxon>Pezizomycotina</taxon>
        <taxon>Sordariomycetes</taxon>
        <taxon>Xylariomycetidae</taxon>
        <taxon>Xylariales</taxon>
        <taxon>Xylariaceae</taxon>
        <taxon>Nemania</taxon>
    </lineage>
</organism>
<evidence type="ECO:0000313" key="1">
    <source>
        <dbReference type="EMBL" id="KAJ8120347.1"/>
    </source>
</evidence>
<dbReference type="Proteomes" id="UP001153334">
    <property type="component" value="Unassembled WGS sequence"/>
</dbReference>
<protein>
    <submittedName>
        <fullName evidence="1">Uncharacterized protein</fullName>
    </submittedName>
</protein>
<sequence>MSTSTSQTSGPDSFRRCIDYLHNLEISGETNEDNRLYNLSVGVLKLRLCRSADVGNGNIDTNALQCPELPAGQQVAGDQQRNDWLAEELDFLSLKHYDHGARGAQRTSISKSELDLLTPKIVALAEKLEAGDEKKTRLITMRSQDAKQITGHEKASEEQLRILGKSASRRADPEFIKLVTFRDGHRYTGIQVDGRGVFGDAFSDSWKGGPVGSSGTYDGFTVGPNGSAMAGNTYGGPHPYISTTKNSTNHEAS</sequence>
<reference evidence="1" key="1">
    <citation type="submission" date="2022-11" db="EMBL/GenBank/DDBJ databases">
        <title>Genome Sequence of Nemania bipapillata.</title>
        <authorList>
            <person name="Buettner E."/>
        </authorList>
    </citation>
    <scope>NUCLEOTIDE SEQUENCE</scope>
    <source>
        <strain evidence="1">CP14</strain>
    </source>
</reference>
<evidence type="ECO:0000313" key="2">
    <source>
        <dbReference type="Proteomes" id="UP001153334"/>
    </source>
</evidence>
<keyword evidence="2" id="KW-1185">Reference proteome</keyword>
<comment type="caution">
    <text evidence="1">The sequence shown here is derived from an EMBL/GenBank/DDBJ whole genome shotgun (WGS) entry which is preliminary data.</text>
</comment>
<accession>A0ACC2IYW3</accession>
<gene>
    <name evidence="1" type="ORF">ONZ43_g2922</name>
</gene>